<keyword evidence="3 5" id="KW-0413">Isomerase</keyword>
<dbReference type="InterPro" id="IPR044666">
    <property type="entry name" value="Cyclophilin_A-like"/>
</dbReference>
<sequence length="187" mass="20773">MRWMIFCLMLFLMACHKKHTHPHILIVTNYGDIEAELYEDKAPQTVAAFIRNIQLSHYKNSTFYRVLKDDDMPTDYNTGIIQGGVWPQLVTAASVPHESTQQTGLSHTSGTLSMARLAAGSASTEFFICVGDKTSLDFGKRGTKDSLGYAAFGKVVDGMDVVRKIHAQKSAGENFIKKINITDIKLN</sequence>
<dbReference type="SUPFAM" id="SSF50891">
    <property type="entry name" value="Cyclophilin-like"/>
    <property type="match status" value="1"/>
</dbReference>
<dbReference type="PROSITE" id="PS51257">
    <property type="entry name" value="PROKAR_LIPOPROTEIN"/>
    <property type="match status" value="1"/>
</dbReference>
<dbReference type="InterPro" id="IPR002130">
    <property type="entry name" value="Cyclophilin-type_PPIase_dom"/>
</dbReference>
<evidence type="ECO:0000313" key="6">
    <source>
        <dbReference type="Proteomes" id="UP001595907"/>
    </source>
</evidence>
<comment type="caution">
    <text evidence="5">The sequence shown here is derived from an EMBL/GenBank/DDBJ whole genome shotgun (WGS) entry which is preliminary data.</text>
</comment>
<dbReference type="PANTHER" id="PTHR45625">
    <property type="entry name" value="PEPTIDYL-PROLYL CIS-TRANS ISOMERASE-RELATED"/>
    <property type="match status" value="1"/>
</dbReference>
<evidence type="ECO:0000256" key="1">
    <source>
        <dbReference type="ARBA" id="ARBA00013194"/>
    </source>
</evidence>
<accession>A0ABV8QPC2</accession>
<keyword evidence="6" id="KW-1185">Reference proteome</keyword>
<dbReference type="EC" id="5.2.1.8" evidence="1"/>
<protein>
    <recommendedName>
        <fullName evidence="1">peptidylprolyl isomerase</fullName>
        <ecNumber evidence="1">5.2.1.8</ecNumber>
    </recommendedName>
</protein>
<dbReference type="Gene3D" id="2.40.100.10">
    <property type="entry name" value="Cyclophilin-like"/>
    <property type="match status" value="1"/>
</dbReference>
<dbReference type="GO" id="GO:0003755">
    <property type="term" value="F:peptidyl-prolyl cis-trans isomerase activity"/>
    <property type="evidence" value="ECO:0007669"/>
    <property type="project" value="UniProtKB-EC"/>
</dbReference>
<dbReference type="RefSeq" id="WP_379706099.1">
    <property type="nucleotide sequence ID" value="NZ_JBHSCZ010000001.1"/>
</dbReference>
<dbReference type="PROSITE" id="PS50072">
    <property type="entry name" value="CSA_PPIASE_2"/>
    <property type="match status" value="1"/>
</dbReference>
<organism evidence="5 6">
    <name type="scientific">Ferruginibacter yonginensis</name>
    <dbReference type="NCBI Taxonomy" id="1310416"/>
    <lineage>
        <taxon>Bacteria</taxon>
        <taxon>Pseudomonadati</taxon>
        <taxon>Bacteroidota</taxon>
        <taxon>Chitinophagia</taxon>
        <taxon>Chitinophagales</taxon>
        <taxon>Chitinophagaceae</taxon>
        <taxon>Ferruginibacter</taxon>
    </lineage>
</organism>
<dbReference type="Pfam" id="PF00160">
    <property type="entry name" value="Pro_isomerase"/>
    <property type="match status" value="1"/>
</dbReference>
<name>A0ABV8QPC2_9BACT</name>
<proteinExistence type="predicted"/>
<evidence type="ECO:0000313" key="5">
    <source>
        <dbReference type="EMBL" id="MFC4261548.1"/>
    </source>
</evidence>
<dbReference type="EMBL" id="JBHSCZ010000001">
    <property type="protein sequence ID" value="MFC4261548.1"/>
    <property type="molecule type" value="Genomic_DNA"/>
</dbReference>
<feature type="domain" description="PPIase cyclophilin-type" evidence="4">
    <location>
        <begin position="28"/>
        <end position="186"/>
    </location>
</feature>
<evidence type="ECO:0000259" key="4">
    <source>
        <dbReference type="PROSITE" id="PS50072"/>
    </source>
</evidence>
<evidence type="ECO:0000256" key="3">
    <source>
        <dbReference type="ARBA" id="ARBA00023235"/>
    </source>
</evidence>
<evidence type="ECO:0000256" key="2">
    <source>
        <dbReference type="ARBA" id="ARBA00023110"/>
    </source>
</evidence>
<keyword evidence="2" id="KW-0697">Rotamase</keyword>
<reference evidence="6" key="1">
    <citation type="journal article" date="2019" name="Int. J. Syst. Evol. Microbiol.">
        <title>The Global Catalogue of Microorganisms (GCM) 10K type strain sequencing project: providing services to taxonomists for standard genome sequencing and annotation.</title>
        <authorList>
            <consortium name="The Broad Institute Genomics Platform"/>
            <consortium name="The Broad Institute Genome Sequencing Center for Infectious Disease"/>
            <person name="Wu L."/>
            <person name="Ma J."/>
        </authorList>
    </citation>
    <scope>NUCLEOTIDE SEQUENCE [LARGE SCALE GENOMIC DNA]</scope>
    <source>
        <strain evidence="6">CECT 8289</strain>
    </source>
</reference>
<dbReference type="Proteomes" id="UP001595907">
    <property type="component" value="Unassembled WGS sequence"/>
</dbReference>
<dbReference type="PANTHER" id="PTHR45625:SF4">
    <property type="entry name" value="PEPTIDYLPROLYL ISOMERASE DOMAIN AND WD REPEAT-CONTAINING PROTEIN 1"/>
    <property type="match status" value="1"/>
</dbReference>
<gene>
    <name evidence="5" type="ORF">ACFOWM_01540</name>
</gene>
<dbReference type="InterPro" id="IPR029000">
    <property type="entry name" value="Cyclophilin-like_dom_sf"/>
</dbReference>